<dbReference type="Proteomes" id="UP000235346">
    <property type="component" value="Unassembled WGS sequence"/>
</dbReference>
<dbReference type="RefSeq" id="WP_102627505.1">
    <property type="nucleotide sequence ID" value="NZ_PDOH01000005.1"/>
</dbReference>
<feature type="transmembrane region" description="Helical" evidence="1">
    <location>
        <begin position="234"/>
        <end position="254"/>
    </location>
</feature>
<evidence type="ECO:0000313" key="4">
    <source>
        <dbReference type="Proteomes" id="UP000235346"/>
    </source>
</evidence>
<protein>
    <submittedName>
        <fullName evidence="3">EamA/RhaT family transporter</fullName>
    </submittedName>
</protein>
<keyword evidence="1" id="KW-0472">Membrane</keyword>
<gene>
    <name evidence="3" type="ORF">C1H66_08745</name>
</gene>
<dbReference type="AlphaFoldDB" id="A0A2N7TP35"/>
<feature type="transmembrane region" description="Helical" evidence="1">
    <location>
        <begin position="71"/>
        <end position="91"/>
    </location>
</feature>
<feature type="transmembrane region" description="Helical" evidence="1">
    <location>
        <begin position="145"/>
        <end position="164"/>
    </location>
</feature>
<keyword evidence="1" id="KW-0812">Transmembrane</keyword>
<sequence length="291" mass="31702">MSSSLKGILFMCAGVFCLALGDAIAKWLGEVHSPLQIIFFRTLVSLPLIALLAHFGGGLRKLRTRRPGVHLARGLIYTGTMVFFVLGLTLLPLAEATAIAFAAPLFVTLLSVPLLGERVDRQVLAASLLGFAGVLVVVRPGGEGFHSGALVMLTAAVFYALLMITSRRYGGREHLWAMVFYITLVPLLVTTVTLPWVWQTPHPWHWLGFLGSGIVGIGATACITLAFRFAPAAIAAPFDYTAMLWAVLLGWWFWGEMPDLWVFVGSLLIIGSGLAIAYHDRRTTLKRRPTS</sequence>
<name>A0A2N7TP35_9GAMM</name>
<feature type="domain" description="EamA" evidence="2">
    <location>
        <begin position="147"/>
        <end position="272"/>
    </location>
</feature>
<dbReference type="PANTHER" id="PTHR22911:SF103">
    <property type="entry name" value="BLR2811 PROTEIN"/>
    <property type="match status" value="1"/>
</dbReference>
<dbReference type="Pfam" id="PF00892">
    <property type="entry name" value="EamA"/>
    <property type="match status" value="2"/>
</dbReference>
<organism evidence="3 4">
    <name type="scientific">Halomonas heilongjiangensis</name>
    <dbReference type="NCBI Taxonomy" id="1387883"/>
    <lineage>
        <taxon>Bacteria</taxon>
        <taxon>Pseudomonadati</taxon>
        <taxon>Pseudomonadota</taxon>
        <taxon>Gammaproteobacteria</taxon>
        <taxon>Oceanospirillales</taxon>
        <taxon>Halomonadaceae</taxon>
        <taxon>Halomonas</taxon>
    </lineage>
</organism>
<feature type="transmembrane region" description="Helical" evidence="1">
    <location>
        <begin position="123"/>
        <end position="139"/>
    </location>
</feature>
<dbReference type="EMBL" id="PNRE01000037">
    <property type="protein sequence ID" value="PMR69935.1"/>
    <property type="molecule type" value="Genomic_DNA"/>
</dbReference>
<dbReference type="InterPro" id="IPR037185">
    <property type="entry name" value="EmrE-like"/>
</dbReference>
<accession>A0A2N7TP35</accession>
<dbReference type="OrthoDB" id="148351at2"/>
<feature type="transmembrane region" description="Helical" evidence="1">
    <location>
        <begin position="260"/>
        <end position="278"/>
    </location>
</feature>
<proteinExistence type="predicted"/>
<keyword evidence="1" id="KW-1133">Transmembrane helix</keyword>
<evidence type="ECO:0000259" key="2">
    <source>
        <dbReference type="Pfam" id="PF00892"/>
    </source>
</evidence>
<dbReference type="InterPro" id="IPR000620">
    <property type="entry name" value="EamA_dom"/>
</dbReference>
<dbReference type="GO" id="GO:0016020">
    <property type="term" value="C:membrane"/>
    <property type="evidence" value="ECO:0007669"/>
    <property type="project" value="InterPro"/>
</dbReference>
<keyword evidence="4" id="KW-1185">Reference proteome</keyword>
<feature type="domain" description="EamA" evidence="2">
    <location>
        <begin position="6"/>
        <end position="138"/>
    </location>
</feature>
<comment type="caution">
    <text evidence="3">The sequence shown here is derived from an EMBL/GenBank/DDBJ whole genome shotgun (WGS) entry which is preliminary data.</text>
</comment>
<dbReference type="SUPFAM" id="SSF103481">
    <property type="entry name" value="Multidrug resistance efflux transporter EmrE"/>
    <property type="match status" value="2"/>
</dbReference>
<feature type="transmembrane region" description="Helical" evidence="1">
    <location>
        <begin position="176"/>
        <end position="198"/>
    </location>
</feature>
<dbReference type="PANTHER" id="PTHR22911">
    <property type="entry name" value="ACYL-MALONYL CONDENSING ENZYME-RELATED"/>
    <property type="match status" value="1"/>
</dbReference>
<evidence type="ECO:0000313" key="3">
    <source>
        <dbReference type="EMBL" id="PMR69935.1"/>
    </source>
</evidence>
<feature type="transmembrane region" description="Helical" evidence="1">
    <location>
        <begin position="204"/>
        <end position="227"/>
    </location>
</feature>
<feature type="transmembrane region" description="Helical" evidence="1">
    <location>
        <begin position="97"/>
        <end position="116"/>
    </location>
</feature>
<reference evidence="3 4" key="1">
    <citation type="submission" date="2018-01" db="EMBL/GenBank/DDBJ databases">
        <title>Halomonas endophytica sp. nov., isolated from storage liquid in the stems of Populus euphratica.</title>
        <authorList>
            <person name="Chen C."/>
        </authorList>
    </citation>
    <scope>NUCLEOTIDE SEQUENCE [LARGE SCALE GENOMIC DNA]</scope>
    <source>
        <strain evidence="3 4">DSM 26881</strain>
    </source>
</reference>
<feature type="transmembrane region" description="Helical" evidence="1">
    <location>
        <begin position="35"/>
        <end position="59"/>
    </location>
</feature>
<evidence type="ECO:0000256" key="1">
    <source>
        <dbReference type="SAM" id="Phobius"/>
    </source>
</evidence>